<dbReference type="Pfam" id="PF00186">
    <property type="entry name" value="DHFR_1"/>
    <property type="match status" value="1"/>
</dbReference>
<evidence type="ECO:0000256" key="5">
    <source>
        <dbReference type="ARBA" id="ARBA00022857"/>
    </source>
</evidence>
<dbReference type="InterPro" id="IPR024072">
    <property type="entry name" value="DHFR-like_dom_sf"/>
</dbReference>
<dbReference type="SUPFAM" id="SSF53597">
    <property type="entry name" value="Dihydrofolate reductase-like"/>
    <property type="match status" value="1"/>
</dbReference>
<comment type="caution">
    <text evidence="10">The sequence shown here is derived from an EMBL/GenBank/DDBJ whole genome shotgun (WGS) entry which is preliminary data.</text>
</comment>
<evidence type="ECO:0000313" key="10">
    <source>
        <dbReference type="EMBL" id="MDN5210928.1"/>
    </source>
</evidence>
<dbReference type="PRINTS" id="PR00070">
    <property type="entry name" value="DHFR"/>
</dbReference>
<dbReference type="CDD" id="cd00209">
    <property type="entry name" value="DHFR"/>
    <property type="match status" value="1"/>
</dbReference>
<comment type="pathway">
    <text evidence="1 8">Cofactor biosynthesis; tetrahydrofolate biosynthesis; 5,6,7,8-tetrahydrofolate from 7,8-dihydrofolate: step 1/1.</text>
</comment>
<dbReference type="GO" id="GO:0004146">
    <property type="term" value="F:dihydrofolate reductase activity"/>
    <property type="evidence" value="ECO:0007669"/>
    <property type="project" value="UniProtKB-EC"/>
</dbReference>
<dbReference type="PANTHER" id="PTHR48069:SF3">
    <property type="entry name" value="DIHYDROFOLATE REDUCTASE"/>
    <property type="match status" value="1"/>
</dbReference>
<keyword evidence="4 8" id="KW-0554">One-carbon metabolism</keyword>
<dbReference type="Proteomes" id="UP001172083">
    <property type="component" value="Unassembled WGS sequence"/>
</dbReference>
<keyword evidence="5 8" id="KW-0521">NADP</keyword>
<evidence type="ECO:0000259" key="9">
    <source>
        <dbReference type="PROSITE" id="PS51330"/>
    </source>
</evidence>
<dbReference type="EC" id="1.5.1.3" evidence="3 8"/>
<organism evidence="10 11">
    <name type="scientific">Agaribacillus aureus</name>
    <dbReference type="NCBI Taxonomy" id="3051825"/>
    <lineage>
        <taxon>Bacteria</taxon>
        <taxon>Pseudomonadati</taxon>
        <taxon>Bacteroidota</taxon>
        <taxon>Cytophagia</taxon>
        <taxon>Cytophagales</taxon>
        <taxon>Splendidivirgaceae</taxon>
        <taxon>Agaribacillus</taxon>
    </lineage>
</organism>
<dbReference type="InterPro" id="IPR012259">
    <property type="entry name" value="DHFR"/>
</dbReference>
<evidence type="ECO:0000256" key="1">
    <source>
        <dbReference type="ARBA" id="ARBA00004903"/>
    </source>
</evidence>
<keyword evidence="6 8" id="KW-0560">Oxidoreductase</keyword>
<evidence type="ECO:0000313" key="11">
    <source>
        <dbReference type="Proteomes" id="UP001172083"/>
    </source>
</evidence>
<dbReference type="PIRSF" id="PIRSF000194">
    <property type="entry name" value="DHFR"/>
    <property type="match status" value="1"/>
</dbReference>
<dbReference type="PROSITE" id="PS51330">
    <property type="entry name" value="DHFR_2"/>
    <property type="match status" value="1"/>
</dbReference>
<keyword evidence="11" id="KW-1185">Reference proteome</keyword>
<proteinExistence type="inferred from homology"/>
<dbReference type="PANTHER" id="PTHR48069">
    <property type="entry name" value="DIHYDROFOLATE REDUCTASE"/>
    <property type="match status" value="1"/>
</dbReference>
<evidence type="ECO:0000256" key="8">
    <source>
        <dbReference type="PIRNR" id="PIRNR000194"/>
    </source>
</evidence>
<dbReference type="InterPro" id="IPR001796">
    <property type="entry name" value="DHFR_dom"/>
</dbReference>
<evidence type="ECO:0000256" key="4">
    <source>
        <dbReference type="ARBA" id="ARBA00022563"/>
    </source>
</evidence>
<sequence length="164" mass="18736">MTKIIIAAKSDNNVIGKSNDLVWHMPADLKFFKSKTRGKLVIMGRKTFASIGNKPLPGRPTIIITRNPEFTAEECRVVNNIDKAFELAEQDGADEVYILGGAQIYEKTIGSADKMFITEIKSTFEGDAFFPEIDKNYWVEVSRETFEPDEKNKYPYAFVEYHRK</sequence>
<comment type="catalytic activity">
    <reaction evidence="8">
        <text>(6S)-5,6,7,8-tetrahydrofolate + NADP(+) = 7,8-dihydrofolate + NADPH + H(+)</text>
        <dbReference type="Rhea" id="RHEA:15009"/>
        <dbReference type="ChEBI" id="CHEBI:15378"/>
        <dbReference type="ChEBI" id="CHEBI:57451"/>
        <dbReference type="ChEBI" id="CHEBI:57453"/>
        <dbReference type="ChEBI" id="CHEBI:57783"/>
        <dbReference type="ChEBI" id="CHEBI:58349"/>
        <dbReference type="EC" id="1.5.1.3"/>
    </reaction>
</comment>
<gene>
    <name evidence="10" type="ORF">QQ020_02675</name>
</gene>
<comment type="similarity">
    <text evidence="2 8">Belongs to the dihydrofolate reductase family.</text>
</comment>
<dbReference type="EMBL" id="JAUJEB010000001">
    <property type="protein sequence ID" value="MDN5210928.1"/>
    <property type="molecule type" value="Genomic_DNA"/>
</dbReference>
<dbReference type="Gene3D" id="3.40.430.10">
    <property type="entry name" value="Dihydrofolate Reductase, subunit A"/>
    <property type="match status" value="1"/>
</dbReference>
<protein>
    <recommendedName>
        <fullName evidence="3 8">Dihydrofolate reductase</fullName>
        <ecNumber evidence="3 8">1.5.1.3</ecNumber>
    </recommendedName>
</protein>
<evidence type="ECO:0000256" key="2">
    <source>
        <dbReference type="ARBA" id="ARBA00009539"/>
    </source>
</evidence>
<evidence type="ECO:0000256" key="3">
    <source>
        <dbReference type="ARBA" id="ARBA00012856"/>
    </source>
</evidence>
<accession>A0ABT8KZR1</accession>
<comment type="function">
    <text evidence="7 8">Key enzyme in folate metabolism. Catalyzes an essential reaction for de novo glycine and purine synthesis, and for DNA precursor synthesis.</text>
</comment>
<reference evidence="10" key="1">
    <citation type="submission" date="2023-06" db="EMBL/GenBank/DDBJ databases">
        <title>Genomic of Agaribacillus aureum.</title>
        <authorList>
            <person name="Wang G."/>
        </authorList>
    </citation>
    <scope>NUCLEOTIDE SEQUENCE</scope>
    <source>
        <strain evidence="10">BMA12</strain>
    </source>
</reference>
<dbReference type="RefSeq" id="WP_346756265.1">
    <property type="nucleotide sequence ID" value="NZ_JAUJEB010000001.1"/>
</dbReference>
<feature type="domain" description="DHFR" evidence="9">
    <location>
        <begin position="2"/>
        <end position="163"/>
    </location>
</feature>
<evidence type="ECO:0000256" key="6">
    <source>
        <dbReference type="ARBA" id="ARBA00023002"/>
    </source>
</evidence>
<evidence type="ECO:0000256" key="7">
    <source>
        <dbReference type="ARBA" id="ARBA00025067"/>
    </source>
</evidence>
<name>A0ABT8KZR1_9BACT</name>